<evidence type="ECO:0000256" key="7">
    <source>
        <dbReference type="ARBA" id="ARBA00018638"/>
    </source>
</evidence>
<dbReference type="SUPFAM" id="SSF53955">
    <property type="entry name" value="Lysozyme-like"/>
    <property type="match status" value="1"/>
</dbReference>
<dbReference type="Pfam" id="PF00912">
    <property type="entry name" value="Transgly"/>
    <property type="match status" value="1"/>
</dbReference>
<evidence type="ECO:0000313" key="31">
    <source>
        <dbReference type="EMBL" id="SHI64489.1"/>
    </source>
</evidence>
<keyword evidence="15" id="KW-0133">Cell shape</keyword>
<evidence type="ECO:0000256" key="14">
    <source>
        <dbReference type="ARBA" id="ARBA00022801"/>
    </source>
</evidence>
<comment type="pathway">
    <text evidence="26">Glycan biosynthesis.</text>
</comment>
<evidence type="ECO:0000256" key="16">
    <source>
        <dbReference type="ARBA" id="ARBA00022968"/>
    </source>
</evidence>
<keyword evidence="20" id="KW-0046">Antibiotic resistance</keyword>
<evidence type="ECO:0000256" key="26">
    <source>
        <dbReference type="ARBA" id="ARBA00060592"/>
    </source>
</evidence>
<feature type="compositionally biased region" description="Pro residues" evidence="27">
    <location>
        <begin position="769"/>
        <end position="779"/>
    </location>
</feature>
<keyword evidence="12" id="KW-0808">Transferase</keyword>
<reference evidence="31 32" key="1">
    <citation type="submission" date="2016-11" db="EMBL/GenBank/DDBJ databases">
        <authorList>
            <person name="Jaros S."/>
            <person name="Januszkiewicz K."/>
            <person name="Wedrychowicz H."/>
        </authorList>
    </citation>
    <scope>NUCLEOTIDE SEQUENCE [LARGE SCALE GENOMIC DNA]</scope>
    <source>
        <strain evidence="31 32">DSM 21864</strain>
    </source>
</reference>
<dbReference type="EC" id="3.4.16.4" evidence="6"/>
<evidence type="ECO:0000256" key="19">
    <source>
        <dbReference type="ARBA" id="ARBA00023136"/>
    </source>
</evidence>
<dbReference type="GO" id="GO:0071555">
    <property type="term" value="P:cell wall organization"/>
    <property type="evidence" value="ECO:0007669"/>
    <property type="project" value="UniProtKB-KW"/>
</dbReference>
<keyword evidence="11" id="KW-0328">Glycosyltransferase</keyword>
<evidence type="ECO:0000256" key="24">
    <source>
        <dbReference type="ARBA" id="ARBA00044770"/>
    </source>
</evidence>
<dbReference type="Gene3D" id="1.10.3810.10">
    <property type="entry name" value="Biosynthetic peptidoglycan transglycosylase-like"/>
    <property type="match status" value="1"/>
</dbReference>
<keyword evidence="13 28" id="KW-0812">Transmembrane</keyword>
<name>A0A1M6CU65_9CLOT</name>
<feature type="region of interest" description="Disordered" evidence="27">
    <location>
        <begin position="753"/>
        <end position="819"/>
    </location>
</feature>
<evidence type="ECO:0000256" key="9">
    <source>
        <dbReference type="ARBA" id="ARBA00022645"/>
    </source>
</evidence>
<dbReference type="GO" id="GO:0009002">
    <property type="term" value="F:serine-type D-Ala-D-Ala carboxypeptidase activity"/>
    <property type="evidence" value="ECO:0007669"/>
    <property type="project" value="UniProtKB-EC"/>
</dbReference>
<comment type="function">
    <text evidence="1">Cell wall formation. Synthesis of cross-linked peptidoglycan from the lipid intermediates. The enzyme has a penicillin-insensitive transglycosylase N-terminal domain (formation of linear glycan strands) and a penicillin-sensitive transpeptidase C-terminal domain (cross-linking of the peptide subunits).</text>
</comment>
<evidence type="ECO:0000256" key="18">
    <source>
        <dbReference type="ARBA" id="ARBA00022989"/>
    </source>
</evidence>
<dbReference type="Gene3D" id="3.40.710.10">
    <property type="entry name" value="DD-peptidase/beta-lactamase superfamily"/>
    <property type="match status" value="1"/>
</dbReference>
<sequence length="819" mass="89970">MGEKKKPKNKKNRKAGRIFKVVALTILFIILTAAVGGGGYVYAVIKSAPPLDVKEILTLEQISRIYDNKGEYMDDVPTEVKRHVVPISKVPKNLQNAFISIEDERFESHNGIDPRRILGAIYTDVKKIISKQSGMHGASTITQQLLKNTVLTNEVSATRKIQEMYLAINLEKQLSKDQILEAYMNTIPLGGITYGVEMGSQYYFNKDVDQLNLLECAYLAGVTQSTDKYNALTTNSQKNPTPYINRTKTVLSKMKETGKINNDEYTAAMNDLNAGKLQKTFADVIALRKVENPNKLNFEWFSRPVINQVRDHLKNKYKYTNSEVEKVLLNGGLQIYTTMDKAIQENTQKVLDDDKTFGIKSHLDKNKTIQPQASAVVMDYKTGQVKAIVGGRGDQPPGSYNRAYDLKNFHRPPGSSLKPLTVYAPAIDTKFATAGTVVEDSPLTDQMKKTYPNYEPNNDNKRFRGYVNLREAIKYSINLVALKLEYEMGVKTGAAYAEKFGIDFNNVPDEKGSIAALGLGEFWGTNPYYMAAAYGTFGNNGMYTEPLLYTKVVDKTGKVLLEATPEQRKVISPQTAFIMYDMLKGPLSYSATKAKFGDMPVAGKTGTSSENKNVWFSGLTPHLSAAVWVGEDIPAKLSINSNQAAAAWSKIMKKANEGLSTNDIEKPSGIVRASVCADSGLLATDLCKKDPRGSRVVTDYFLEGTVPTSLCDVHVEAEVNSSNNKLANENTPAELRVKKVFIKRNYKPSKALEDDKYVLPTEQDDTKPVPVPTTPPTTPPTGNTTNPGGGNGGNNNTGNDTGNGNSGTPPNGNGEPPAT</sequence>
<feature type="transmembrane region" description="Helical" evidence="28">
    <location>
        <begin position="21"/>
        <end position="45"/>
    </location>
</feature>
<dbReference type="InterPro" id="IPR012338">
    <property type="entry name" value="Beta-lactam/transpept-like"/>
</dbReference>
<evidence type="ECO:0000256" key="12">
    <source>
        <dbReference type="ARBA" id="ARBA00022679"/>
    </source>
</evidence>
<evidence type="ECO:0000256" key="8">
    <source>
        <dbReference type="ARBA" id="ARBA00022475"/>
    </source>
</evidence>
<comment type="catalytic activity">
    <reaction evidence="23">
        <text>Preferential cleavage: (Ac)2-L-Lys-D-Ala-|-D-Ala. Also transpeptidation of peptidyl-alanyl moieties that are N-acyl substituents of D-alanine.</text>
        <dbReference type="EC" id="3.4.16.4"/>
    </reaction>
</comment>
<evidence type="ECO:0000256" key="22">
    <source>
        <dbReference type="ARBA" id="ARBA00023316"/>
    </source>
</evidence>
<dbReference type="RefSeq" id="WP_073004617.1">
    <property type="nucleotide sequence ID" value="NZ_FQZO01000001.1"/>
</dbReference>
<comment type="pathway">
    <text evidence="3">Cell wall biogenesis; peptidoglycan biosynthesis.</text>
</comment>
<dbReference type="STRING" id="1121298.SAMN05444401_1236"/>
<keyword evidence="10" id="KW-0645">Protease</keyword>
<keyword evidence="22" id="KW-0961">Cell wall biogenesis/degradation</keyword>
<keyword evidence="14" id="KW-0378">Hydrolase</keyword>
<evidence type="ECO:0000256" key="20">
    <source>
        <dbReference type="ARBA" id="ARBA00023251"/>
    </source>
</evidence>
<dbReference type="UniPathway" id="UPA00219"/>
<dbReference type="NCBIfam" id="TIGR02074">
    <property type="entry name" value="PBP_1a_fam"/>
    <property type="match status" value="1"/>
</dbReference>
<evidence type="ECO:0000256" key="23">
    <source>
        <dbReference type="ARBA" id="ARBA00034000"/>
    </source>
</evidence>
<evidence type="ECO:0000256" key="2">
    <source>
        <dbReference type="ARBA" id="ARBA00004401"/>
    </source>
</evidence>
<dbReference type="Proteomes" id="UP000184080">
    <property type="component" value="Unassembled WGS sequence"/>
</dbReference>
<evidence type="ECO:0000259" key="30">
    <source>
        <dbReference type="Pfam" id="PF00912"/>
    </source>
</evidence>
<keyword evidence="18 28" id="KW-1133">Transmembrane helix</keyword>
<keyword evidence="32" id="KW-1185">Reference proteome</keyword>
<evidence type="ECO:0000256" key="27">
    <source>
        <dbReference type="SAM" id="MobiDB-lite"/>
    </source>
</evidence>
<dbReference type="OrthoDB" id="9766909at2"/>
<dbReference type="PANTHER" id="PTHR32282:SF33">
    <property type="entry name" value="PEPTIDOGLYCAN GLYCOSYLTRANSFERASE"/>
    <property type="match status" value="1"/>
</dbReference>
<dbReference type="FunFam" id="1.10.3810.10:FF:000001">
    <property type="entry name" value="Penicillin-binding protein 1A"/>
    <property type="match status" value="1"/>
</dbReference>
<evidence type="ECO:0000256" key="3">
    <source>
        <dbReference type="ARBA" id="ARBA00004752"/>
    </source>
</evidence>
<feature type="domain" description="Glycosyl transferase family 51" evidence="30">
    <location>
        <begin position="71"/>
        <end position="255"/>
    </location>
</feature>
<dbReference type="InterPro" id="IPR001460">
    <property type="entry name" value="PCN-bd_Tpept"/>
</dbReference>
<evidence type="ECO:0000256" key="11">
    <source>
        <dbReference type="ARBA" id="ARBA00022676"/>
    </source>
</evidence>
<evidence type="ECO:0000256" key="17">
    <source>
        <dbReference type="ARBA" id="ARBA00022984"/>
    </source>
</evidence>
<dbReference type="InterPro" id="IPR001264">
    <property type="entry name" value="Glyco_trans_51"/>
</dbReference>
<dbReference type="GO" id="GO:0005886">
    <property type="term" value="C:plasma membrane"/>
    <property type="evidence" value="ECO:0007669"/>
    <property type="project" value="UniProtKB-SubCell"/>
</dbReference>
<dbReference type="SUPFAM" id="SSF56601">
    <property type="entry name" value="beta-lactamase/transpeptidase-like"/>
    <property type="match status" value="1"/>
</dbReference>
<keyword evidence="21" id="KW-0511">Multifunctional enzyme</keyword>
<dbReference type="GO" id="GO:0008658">
    <property type="term" value="F:penicillin binding"/>
    <property type="evidence" value="ECO:0007669"/>
    <property type="project" value="InterPro"/>
</dbReference>
<evidence type="ECO:0000256" key="28">
    <source>
        <dbReference type="SAM" id="Phobius"/>
    </source>
</evidence>
<evidence type="ECO:0000256" key="21">
    <source>
        <dbReference type="ARBA" id="ARBA00023268"/>
    </source>
</evidence>
<dbReference type="GO" id="GO:0008360">
    <property type="term" value="P:regulation of cell shape"/>
    <property type="evidence" value="ECO:0007669"/>
    <property type="project" value="UniProtKB-KW"/>
</dbReference>
<feature type="compositionally biased region" description="Low complexity" evidence="27">
    <location>
        <begin position="796"/>
        <end position="819"/>
    </location>
</feature>
<accession>A0A1M6CU65</accession>
<keyword evidence="8" id="KW-1003">Cell membrane</keyword>
<evidence type="ECO:0000313" key="32">
    <source>
        <dbReference type="Proteomes" id="UP000184080"/>
    </source>
</evidence>
<feature type="domain" description="Penicillin-binding protein transpeptidase" evidence="29">
    <location>
        <begin position="374"/>
        <end position="629"/>
    </location>
</feature>
<keyword evidence="17" id="KW-0573">Peptidoglycan synthesis</keyword>
<evidence type="ECO:0000256" key="10">
    <source>
        <dbReference type="ARBA" id="ARBA00022670"/>
    </source>
</evidence>
<dbReference type="InterPro" id="IPR023346">
    <property type="entry name" value="Lysozyme-like_dom_sf"/>
</dbReference>
<comment type="catalytic activity">
    <reaction evidence="25">
        <text>[GlcNAc-(1-&gt;4)-Mur2Ac(oyl-L-Ala-gamma-D-Glu-L-Lys-D-Ala-D-Ala)](n)-di-trans,octa-cis-undecaprenyl diphosphate + beta-D-GlcNAc-(1-&gt;4)-Mur2Ac(oyl-L-Ala-gamma-D-Glu-L-Lys-D-Ala-D-Ala)-di-trans,octa-cis-undecaprenyl diphosphate = [GlcNAc-(1-&gt;4)-Mur2Ac(oyl-L-Ala-gamma-D-Glu-L-Lys-D-Ala-D-Ala)](n+1)-di-trans,octa-cis-undecaprenyl diphosphate + di-trans,octa-cis-undecaprenyl diphosphate + H(+)</text>
        <dbReference type="Rhea" id="RHEA:23708"/>
        <dbReference type="Rhea" id="RHEA-COMP:9602"/>
        <dbReference type="Rhea" id="RHEA-COMP:9603"/>
        <dbReference type="ChEBI" id="CHEBI:15378"/>
        <dbReference type="ChEBI" id="CHEBI:58405"/>
        <dbReference type="ChEBI" id="CHEBI:60033"/>
        <dbReference type="ChEBI" id="CHEBI:78435"/>
        <dbReference type="EC" id="2.4.99.28"/>
    </reaction>
</comment>
<dbReference type="GO" id="GO:0008955">
    <property type="term" value="F:peptidoglycan glycosyltransferase activity"/>
    <property type="evidence" value="ECO:0007669"/>
    <property type="project" value="UniProtKB-EC"/>
</dbReference>
<evidence type="ECO:0000256" key="13">
    <source>
        <dbReference type="ARBA" id="ARBA00022692"/>
    </source>
</evidence>
<dbReference type="InterPro" id="IPR036950">
    <property type="entry name" value="PBP_transglycosylase"/>
</dbReference>
<dbReference type="PANTHER" id="PTHR32282">
    <property type="entry name" value="BINDING PROTEIN TRANSPEPTIDASE, PUTATIVE-RELATED"/>
    <property type="match status" value="1"/>
</dbReference>
<protein>
    <recommendedName>
        <fullName evidence="7">Penicillin-binding protein 1A</fullName>
        <ecNumber evidence="24">2.4.99.28</ecNumber>
        <ecNumber evidence="6">3.4.16.4</ecNumber>
    </recommendedName>
</protein>
<evidence type="ECO:0000256" key="25">
    <source>
        <dbReference type="ARBA" id="ARBA00049902"/>
    </source>
</evidence>
<evidence type="ECO:0000256" key="6">
    <source>
        <dbReference type="ARBA" id="ARBA00012448"/>
    </source>
</evidence>
<dbReference type="GO" id="GO:0006508">
    <property type="term" value="P:proteolysis"/>
    <property type="evidence" value="ECO:0007669"/>
    <property type="project" value="UniProtKB-KW"/>
</dbReference>
<organism evidence="31 32">
    <name type="scientific">Clostridium amylolyticum</name>
    <dbReference type="NCBI Taxonomy" id="1121298"/>
    <lineage>
        <taxon>Bacteria</taxon>
        <taxon>Bacillati</taxon>
        <taxon>Bacillota</taxon>
        <taxon>Clostridia</taxon>
        <taxon>Eubacteriales</taxon>
        <taxon>Clostridiaceae</taxon>
        <taxon>Clostridium</taxon>
    </lineage>
</organism>
<evidence type="ECO:0000256" key="5">
    <source>
        <dbReference type="ARBA" id="ARBA00007739"/>
    </source>
</evidence>
<evidence type="ECO:0000256" key="15">
    <source>
        <dbReference type="ARBA" id="ARBA00022960"/>
    </source>
</evidence>
<dbReference type="InterPro" id="IPR050396">
    <property type="entry name" value="Glycosyltr_51/Transpeptidase"/>
</dbReference>
<dbReference type="GO" id="GO:0009252">
    <property type="term" value="P:peptidoglycan biosynthetic process"/>
    <property type="evidence" value="ECO:0007669"/>
    <property type="project" value="UniProtKB-UniPathway"/>
</dbReference>
<dbReference type="Pfam" id="PF00905">
    <property type="entry name" value="Transpeptidase"/>
    <property type="match status" value="1"/>
</dbReference>
<comment type="similarity">
    <text evidence="4">In the C-terminal section; belongs to the transpeptidase family.</text>
</comment>
<keyword evidence="9" id="KW-0121">Carboxypeptidase</keyword>
<dbReference type="EMBL" id="FQZO01000001">
    <property type="protein sequence ID" value="SHI64489.1"/>
    <property type="molecule type" value="Genomic_DNA"/>
</dbReference>
<proteinExistence type="inferred from homology"/>
<comment type="similarity">
    <text evidence="5">In the N-terminal section; belongs to the glycosyltransferase 51 family.</text>
</comment>
<evidence type="ECO:0000259" key="29">
    <source>
        <dbReference type="Pfam" id="PF00905"/>
    </source>
</evidence>
<dbReference type="GO" id="GO:0046677">
    <property type="term" value="P:response to antibiotic"/>
    <property type="evidence" value="ECO:0007669"/>
    <property type="project" value="UniProtKB-KW"/>
</dbReference>
<evidence type="ECO:0000256" key="4">
    <source>
        <dbReference type="ARBA" id="ARBA00007090"/>
    </source>
</evidence>
<evidence type="ECO:0000256" key="1">
    <source>
        <dbReference type="ARBA" id="ARBA00002624"/>
    </source>
</evidence>
<dbReference type="AlphaFoldDB" id="A0A1M6CU65"/>
<keyword evidence="19 28" id="KW-0472">Membrane</keyword>
<comment type="subcellular location">
    <subcellularLocation>
        <location evidence="2">Cell membrane</location>
        <topology evidence="2">Single-pass type II membrane protein</topology>
    </subcellularLocation>
</comment>
<gene>
    <name evidence="31" type="ORF">SAMN05444401_1236</name>
</gene>
<dbReference type="EC" id="2.4.99.28" evidence="24"/>
<keyword evidence="16" id="KW-0735">Signal-anchor</keyword>